<proteinExistence type="predicted"/>
<dbReference type="PANTHER" id="PTHR37984:SF5">
    <property type="entry name" value="PROTEIN NYNRIN-LIKE"/>
    <property type="match status" value="1"/>
</dbReference>
<dbReference type="EMBL" id="JABAHT010001108">
    <property type="protein sequence ID" value="KAF4650182.1"/>
    <property type="molecule type" value="Genomic_DNA"/>
</dbReference>
<protein>
    <recommendedName>
        <fullName evidence="2">Integrase catalytic domain-containing protein</fullName>
    </recommendedName>
</protein>
<feature type="domain" description="Integrase catalytic" evidence="2">
    <location>
        <begin position="905"/>
        <end position="1054"/>
    </location>
</feature>
<dbReference type="AlphaFoldDB" id="A0A7J6KTJ5"/>
<sequence length="1114" mass="124513">MSYLMLGEIKHLLIVIESIISLLLLCIDYCGARIILCISYTRIVRGLRRPPVDAPLEDRQQYSTKAAGVLKIALDGRASQLVYSLSDDRQDNYDDLVAALRSAFGLGKLNAWRAFCRREMKIDEVPDSFLADLRTLLDISLPNMQAGAKETILRAQFIAGLPSNTAARTLAIAKSEDLHVTLIDLLELVKDHLRASRVDPSTPEVLGAAGVPWFTGKSNKGRDITLTVDGNSCTVNALVVPHLPGNLPLLVGADFWRLTQSDGSYRWQVGWKWLNGEAPDYICCPEQYSINHLSNPQRQALYSELDSWIERGWLVPVRSEELCKIRCVLPLVPVVQSHKSTAVRPTIDYTYVNRFCIMASDPFAGNCQREIRRWRRVADGNVLDISRAYPSLLLDPEQSWYQVIRLDHRGDGPYFRLCRLGFGASSAPRILKSVLDFCLKDEPTKNLRYFDDILIPKECDNRTNDPLHDGVNRVRSILLRNSLITKDPCPIEGSRLLGLVVYRDDDKRLCWKRRLSLDELLHIEAKPNGGEAVNCKAFSSWVGTLSSHVPVCGWLRVASAIGRRLIGRECDSTKASWFRDIPDGVRSYGRLLCKLLRARGDPATGLWLLPAPHNSTKSGDLTPVKVWFDASTLAIGVVLTTSDNQVLYDYCALTPESAIDPGSRPSAHANIRELDALLKAVEIATEYEYTNVQLITDSKSVYAWVSKLLSHKKISVHGLHKPLIVRRLELLRRLVSEFQLRLTISWVRSDENLADSLTRLPQGLPQCYSTTGALALAGLQSCSPGERSDSDSSWWPSFKDLQAAIDEGIPENDLSSLTCDSDSGLYYYRNRLYVPPSLRSQIIIGAHEETVHGGILAVVGLLGRYYSWPAIRSDVERELRRCSNEECEKNKAKLLPLVTSDPRRLSSGPWVTCASDVTHIDGRPVLTLICEYSRYALVSLLLNEQAVSVWSAFVRMCKSSLIGYPVFLRADRGVWSASRERLNTVGTTLVLTSSYRPTSNGICERFNATLKTKCSVLRDSSLAVRLSRACSAYNLAPHSALNGASPAEVLSGREIRRGLEQALPVPPPTVAEESIKFDIGDQVWLAKPKEQRRTGARFFDSRYVVEEVSPYAYR</sequence>
<dbReference type="InterPro" id="IPR012337">
    <property type="entry name" value="RNaseH-like_sf"/>
</dbReference>
<dbReference type="InterPro" id="IPR043128">
    <property type="entry name" value="Rev_trsase/Diguanyl_cyclase"/>
</dbReference>
<dbReference type="PROSITE" id="PS50994">
    <property type="entry name" value="INTEGRASE"/>
    <property type="match status" value="1"/>
</dbReference>
<dbReference type="OrthoDB" id="6378490at2759"/>
<dbReference type="Gene3D" id="1.10.340.70">
    <property type="match status" value="1"/>
</dbReference>
<dbReference type="InterPro" id="IPR050951">
    <property type="entry name" value="Retrovirus_Pol_polyprotein"/>
</dbReference>
<dbReference type="InterPro" id="IPR043502">
    <property type="entry name" value="DNA/RNA_pol_sf"/>
</dbReference>
<dbReference type="Pfam" id="PF23088">
    <property type="entry name" value="DUF7047"/>
    <property type="match status" value="1"/>
</dbReference>
<evidence type="ECO:0000313" key="3">
    <source>
        <dbReference type="EMBL" id="KAF4650182.1"/>
    </source>
</evidence>
<evidence type="ECO:0000313" key="4">
    <source>
        <dbReference type="Proteomes" id="UP000570595"/>
    </source>
</evidence>
<name>A0A7J6KTJ5_PEROL</name>
<keyword evidence="1" id="KW-1133">Transmembrane helix</keyword>
<feature type="non-terminal residue" evidence="3">
    <location>
        <position position="1"/>
    </location>
</feature>
<gene>
    <name evidence="3" type="ORF">FOZ61_000595</name>
</gene>
<dbReference type="Pfam" id="PF13683">
    <property type="entry name" value="rve_3"/>
    <property type="match status" value="1"/>
</dbReference>
<dbReference type="Gene3D" id="3.30.70.270">
    <property type="match status" value="1"/>
</dbReference>
<evidence type="ECO:0000259" key="2">
    <source>
        <dbReference type="PROSITE" id="PS50994"/>
    </source>
</evidence>
<dbReference type="InterPro" id="IPR001584">
    <property type="entry name" value="Integrase_cat-core"/>
</dbReference>
<comment type="caution">
    <text evidence="3">The sequence shown here is derived from an EMBL/GenBank/DDBJ whole genome shotgun (WGS) entry which is preliminary data.</text>
</comment>
<dbReference type="SUPFAM" id="SSF56672">
    <property type="entry name" value="DNA/RNA polymerases"/>
    <property type="match status" value="1"/>
</dbReference>
<organism evidence="3 4">
    <name type="scientific">Perkinsus olseni</name>
    <name type="common">Perkinsus atlanticus</name>
    <dbReference type="NCBI Taxonomy" id="32597"/>
    <lineage>
        <taxon>Eukaryota</taxon>
        <taxon>Sar</taxon>
        <taxon>Alveolata</taxon>
        <taxon>Perkinsozoa</taxon>
        <taxon>Perkinsea</taxon>
        <taxon>Perkinsida</taxon>
        <taxon>Perkinsidae</taxon>
        <taxon>Perkinsus</taxon>
    </lineage>
</organism>
<dbReference type="SUPFAM" id="SSF53098">
    <property type="entry name" value="Ribonuclease H-like"/>
    <property type="match status" value="1"/>
</dbReference>
<dbReference type="InterPro" id="IPR055475">
    <property type="entry name" value="DUF7047"/>
</dbReference>
<dbReference type="InterPro" id="IPR041588">
    <property type="entry name" value="Integrase_H2C2"/>
</dbReference>
<reference evidence="3 4" key="1">
    <citation type="submission" date="2020-04" db="EMBL/GenBank/DDBJ databases">
        <title>Perkinsus olseni comparative genomics.</title>
        <authorList>
            <person name="Bogema D.R."/>
        </authorList>
    </citation>
    <scope>NUCLEOTIDE SEQUENCE [LARGE SCALE GENOMIC DNA]</scope>
    <source>
        <strain evidence="3">ATCC PRA-179</strain>
    </source>
</reference>
<feature type="transmembrane region" description="Helical" evidence="1">
    <location>
        <begin position="12"/>
        <end position="36"/>
    </location>
</feature>
<dbReference type="Pfam" id="PF17921">
    <property type="entry name" value="Integrase_H2C2"/>
    <property type="match status" value="1"/>
</dbReference>
<evidence type="ECO:0000256" key="1">
    <source>
        <dbReference type="SAM" id="Phobius"/>
    </source>
</evidence>
<dbReference type="Proteomes" id="UP000570595">
    <property type="component" value="Unassembled WGS sequence"/>
</dbReference>
<dbReference type="GO" id="GO:0015074">
    <property type="term" value="P:DNA integration"/>
    <property type="evidence" value="ECO:0007669"/>
    <property type="project" value="InterPro"/>
</dbReference>
<keyword evidence="1" id="KW-0812">Transmembrane</keyword>
<accession>A0A7J6KTJ5</accession>
<dbReference type="Gene3D" id="3.10.10.10">
    <property type="entry name" value="HIV Type 1 Reverse Transcriptase, subunit A, domain 1"/>
    <property type="match status" value="1"/>
</dbReference>
<dbReference type="PANTHER" id="PTHR37984">
    <property type="entry name" value="PROTEIN CBG26694"/>
    <property type="match status" value="1"/>
</dbReference>
<dbReference type="Gene3D" id="3.30.420.10">
    <property type="entry name" value="Ribonuclease H-like superfamily/Ribonuclease H"/>
    <property type="match status" value="2"/>
</dbReference>
<dbReference type="GO" id="GO:0003676">
    <property type="term" value="F:nucleic acid binding"/>
    <property type="evidence" value="ECO:0007669"/>
    <property type="project" value="InterPro"/>
</dbReference>
<dbReference type="InterPro" id="IPR036397">
    <property type="entry name" value="RNaseH_sf"/>
</dbReference>
<keyword evidence="1" id="KW-0472">Membrane</keyword>